<evidence type="ECO:0000256" key="6">
    <source>
        <dbReference type="ARBA" id="ARBA00022989"/>
    </source>
</evidence>
<feature type="transmembrane region" description="Helical" evidence="12">
    <location>
        <begin position="216"/>
        <end position="244"/>
    </location>
</feature>
<protein>
    <submittedName>
        <fullName evidence="13">CDP-alcohol phosphatidyltransferase</fullName>
    </submittedName>
</protein>
<evidence type="ECO:0000256" key="5">
    <source>
        <dbReference type="ARBA" id="ARBA00022692"/>
    </source>
</evidence>
<dbReference type="PANTHER" id="PTHR14269">
    <property type="entry name" value="CDP-DIACYLGLYCEROL--GLYCEROL-3-PHOSPHATE 3-PHOSPHATIDYLTRANSFERASE-RELATED"/>
    <property type="match status" value="1"/>
</dbReference>
<evidence type="ECO:0000256" key="8">
    <source>
        <dbReference type="ARBA" id="ARBA00023136"/>
    </source>
</evidence>
<feature type="transmembrane region" description="Helical" evidence="12">
    <location>
        <begin position="82"/>
        <end position="102"/>
    </location>
</feature>
<evidence type="ECO:0000256" key="3">
    <source>
        <dbReference type="ARBA" id="ARBA00022516"/>
    </source>
</evidence>
<dbReference type="PANTHER" id="PTHR14269:SF61">
    <property type="entry name" value="CDP-DIACYLGLYCEROL--SERINE O-PHOSPHATIDYLTRANSFERASE"/>
    <property type="match status" value="1"/>
</dbReference>
<feature type="transmembrane region" description="Helical" evidence="12">
    <location>
        <begin position="7"/>
        <end position="26"/>
    </location>
</feature>
<dbReference type="GO" id="GO:0008654">
    <property type="term" value="P:phospholipid biosynthetic process"/>
    <property type="evidence" value="ECO:0007669"/>
    <property type="project" value="UniProtKB-KW"/>
</dbReference>
<feature type="transmembrane region" description="Helical" evidence="12">
    <location>
        <begin position="178"/>
        <end position="195"/>
    </location>
</feature>
<dbReference type="Gene3D" id="1.20.120.1760">
    <property type="match status" value="1"/>
</dbReference>
<dbReference type="InterPro" id="IPR050324">
    <property type="entry name" value="CDP-alcohol_PTase-I"/>
</dbReference>
<dbReference type="InterPro" id="IPR043130">
    <property type="entry name" value="CDP-OH_PTrfase_TM_dom"/>
</dbReference>
<dbReference type="GO" id="GO:0016020">
    <property type="term" value="C:membrane"/>
    <property type="evidence" value="ECO:0007669"/>
    <property type="project" value="UniProtKB-SubCell"/>
</dbReference>
<evidence type="ECO:0000256" key="9">
    <source>
        <dbReference type="ARBA" id="ARBA00023209"/>
    </source>
</evidence>
<evidence type="ECO:0000313" key="13">
    <source>
        <dbReference type="EMBL" id="RPE09830.1"/>
    </source>
</evidence>
<evidence type="ECO:0000256" key="4">
    <source>
        <dbReference type="ARBA" id="ARBA00022679"/>
    </source>
</evidence>
<keyword evidence="9" id="KW-0594">Phospholipid biosynthesis</keyword>
<sequence length="255" mass="28116">MKQIPNILTLSNLFCGALAIIFILHAPEYIAEFNNTEYTVTNPEPIYWASGLVVLAGIIDFFDGFVARLLKVSSPLGKELDSLADVVSFGVVPGMILFRLLRSAYLRTPDVFDVSYLNLAPALLVPCFAAYRLAVFNLDTRQSENFIGVPTPAVGFLVASFPLIMLNNPFNLAHWLENVWVLYGIIAALCYLMVSSHPMISLKFKNFSVKDNWPRFLLIALTLAGIPVLGFAVVPFIFIVYVGLSLLAPPKISVA</sequence>
<keyword evidence="14" id="KW-1185">Reference proteome</keyword>
<comment type="subcellular location">
    <subcellularLocation>
        <location evidence="1">Membrane</location>
        <topology evidence="1">Multi-pass membrane protein</topology>
    </subcellularLocation>
</comment>
<dbReference type="OrthoDB" id="9777147at2"/>
<evidence type="ECO:0000256" key="11">
    <source>
        <dbReference type="RuleBase" id="RU003750"/>
    </source>
</evidence>
<feature type="transmembrane region" description="Helical" evidence="12">
    <location>
        <begin position="114"/>
        <end position="134"/>
    </location>
</feature>
<dbReference type="RefSeq" id="WP_123848810.1">
    <property type="nucleotide sequence ID" value="NZ_RPDH01000002.1"/>
</dbReference>
<accession>A0A3N4Q1I9</accession>
<evidence type="ECO:0000256" key="2">
    <source>
        <dbReference type="ARBA" id="ARBA00010441"/>
    </source>
</evidence>
<feature type="transmembrane region" description="Helical" evidence="12">
    <location>
        <begin position="146"/>
        <end position="166"/>
    </location>
</feature>
<dbReference type="InterPro" id="IPR000462">
    <property type="entry name" value="CDP-OH_P_trans"/>
</dbReference>
<dbReference type="Pfam" id="PF01066">
    <property type="entry name" value="CDP-OH_P_transf"/>
    <property type="match status" value="1"/>
</dbReference>
<evidence type="ECO:0000256" key="12">
    <source>
        <dbReference type="SAM" id="Phobius"/>
    </source>
</evidence>
<keyword evidence="7" id="KW-0443">Lipid metabolism</keyword>
<dbReference type="Proteomes" id="UP000278351">
    <property type="component" value="Unassembled WGS sequence"/>
</dbReference>
<gene>
    <name evidence="13" type="ORF">EGT74_22980</name>
</gene>
<organism evidence="13 14">
    <name type="scientific">Chitinophaga lutea</name>
    <dbReference type="NCBI Taxonomy" id="2488634"/>
    <lineage>
        <taxon>Bacteria</taxon>
        <taxon>Pseudomonadati</taxon>
        <taxon>Bacteroidota</taxon>
        <taxon>Chitinophagia</taxon>
        <taxon>Chitinophagales</taxon>
        <taxon>Chitinophagaceae</taxon>
        <taxon>Chitinophaga</taxon>
    </lineage>
</organism>
<dbReference type="GO" id="GO:0016780">
    <property type="term" value="F:phosphotransferase activity, for other substituted phosphate groups"/>
    <property type="evidence" value="ECO:0007669"/>
    <property type="project" value="InterPro"/>
</dbReference>
<evidence type="ECO:0000256" key="10">
    <source>
        <dbReference type="ARBA" id="ARBA00023264"/>
    </source>
</evidence>
<dbReference type="PROSITE" id="PS00379">
    <property type="entry name" value="CDP_ALCOHOL_P_TRANSF"/>
    <property type="match status" value="1"/>
</dbReference>
<comment type="caution">
    <text evidence="13">The sequence shown here is derived from an EMBL/GenBank/DDBJ whole genome shotgun (WGS) entry which is preliminary data.</text>
</comment>
<comment type="similarity">
    <text evidence="2 11">Belongs to the CDP-alcohol phosphatidyltransferase class-I family.</text>
</comment>
<name>A0A3N4Q1I9_9BACT</name>
<keyword evidence="8 12" id="KW-0472">Membrane</keyword>
<evidence type="ECO:0000256" key="1">
    <source>
        <dbReference type="ARBA" id="ARBA00004141"/>
    </source>
</evidence>
<keyword evidence="6 12" id="KW-1133">Transmembrane helix</keyword>
<feature type="transmembrane region" description="Helical" evidence="12">
    <location>
        <begin position="46"/>
        <end position="70"/>
    </location>
</feature>
<keyword evidence="10" id="KW-1208">Phospholipid metabolism</keyword>
<dbReference type="EMBL" id="RPDH01000002">
    <property type="protein sequence ID" value="RPE09830.1"/>
    <property type="molecule type" value="Genomic_DNA"/>
</dbReference>
<proteinExistence type="inferred from homology"/>
<dbReference type="InterPro" id="IPR048254">
    <property type="entry name" value="CDP_ALCOHOL_P_TRANSF_CS"/>
</dbReference>
<evidence type="ECO:0000313" key="14">
    <source>
        <dbReference type="Proteomes" id="UP000278351"/>
    </source>
</evidence>
<evidence type="ECO:0000256" key="7">
    <source>
        <dbReference type="ARBA" id="ARBA00023098"/>
    </source>
</evidence>
<keyword evidence="5 12" id="KW-0812">Transmembrane</keyword>
<dbReference type="AlphaFoldDB" id="A0A3N4Q1I9"/>
<keyword evidence="4 11" id="KW-0808">Transferase</keyword>
<keyword evidence="3" id="KW-0444">Lipid biosynthesis</keyword>
<reference evidence="13 14" key="1">
    <citation type="submission" date="2018-11" db="EMBL/GenBank/DDBJ databases">
        <title>Chitinophaga lutea sp.nov., isolate from arsenic contaminated soil.</title>
        <authorList>
            <person name="Zong Y."/>
        </authorList>
    </citation>
    <scope>NUCLEOTIDE SEQUENCE [LARGE SCALE GENOMIC DNA]</scope>
    <source>
        <strain evidence="13 14">ZY74</strain>
    </source>
</reference>